<dbReference type="InterPro" id="IPR020011">
    <property type="entry name" value="FimV_C"/>
</dbReference>
<dbReference type="NCBIfam" id="TIGR03504">
    <property type="entry name" value="FimV_Cterm"/>
    <property type="match status" value="1"/>
</dbReference>
<dbReference type="AlphaFoldDB" id="A0A4U0PZB5"/>
<dbReference type="InterPro" id="IPR057840">
    <property type="entry name" value="FimV_N"/>
</dbReference>
<feature type="region of interest" description="Disordered" evidence="2">
    <location>
        <begin position="152"/>
        <end position="197"/>
    </location>
</feature>
<feature type="region of interest" description="Disordered" evidence="2">
    <location>
        <begin position="287"/>
        <end position="336"/>
    </location>
</feature>
<dbReference type="Proteomes" id="UP000310016">
    <property type="component" value="Unassembled WGS sequence"/>
</dbReference>
<dbReference type="OrthoDB" id="5298707at2"/>
<proteinExistence type="predicted"/>
<comment type="caution">
    <text evidence="4">The sequence shown here is derived from an EMBL/GenBank/DDBJ whole genome shotgun (WGS) entry which is preliminary data.</text>
</comment>
<dbReference type="Gene3D" id="3.10.350.10">
    <property type="entry name" value="LysM domain"/>
    <property type="match status" value="1"/>
</dbReference>
<feature type="compositionally biased region" description="Pro residues" evidence="2">
    <location>
        <begin position="392"/>
        <end position="412"/>
    </location>
</feature>
<feature type="compositionally biased region" description="Basic and acidic residues" evidence="2">
    <location>
        <begin position="307"/>
        <end position="336"/>
    </location>
</feature>
<dbReference type="EMBL" id="SUMF01000007">
    <property type="protein sequence ID" value="TJZ74011.1"/>
    <property type="molecule type" value="Genomic_DNA"/>
</dbReference>
<keyword evidence="5" id="KW-1185">Reference proteome</keyword>
<feature type="compositionally biased region" description="Polar residues" evidence="2">
    <location>
        <begin position="289"/>
        <end position="303"/>
    </location>
</feature>
<evidence type="ECO:0000313" key="5">
    <source>
        <dbReference type="Proteomes" id="UP000310016"/>
    </source>
</evidence>
<dbReference type="InterPro" id="IPR036779">
    <property type="entry name" value="LysM_dom_sf"/>
</dbReference>
<dbReference type="NCBIfam" id="TIGR03505">
    <property type="entry name" value="FimV_core"/>
    <property type="match status" value="1"/>
</dbReference>
<feature type="region of interest" description="Disordered" evidence="2">
    <location>
        <begin position="378"/>
        <end position="412"/>
    </location>
</feature>
<sequence>MSQLGEIVLSKPKIKACVLAMMLATPFYLNAAGLGRLNVQSGLGQPFRGEIDLVSVAAEEADSLVVSLASPAAFSTAQIQYPPPSLGLRLNIEKRAGGQYYVAVSSAQPISEPFLDLLVELNWANGHIQREYTALIDPVDYSAARATAPTALPGRLSGKAGATPAPAAAARPAAEPTRSSRATAAPQASAGEQAGADQYRVKAGDTLSSIAGAVRPEGVNLDQVLVALYRNNQDAFAGNMNRLKRGKILRVPGREEIEAVPRAEAAKEIRLQAENWRAYRQRVADAATTGPSAEQGQSASGKISAQVEDKGAAQAENRDTLRLSKGVDKGGKGDAQARIRSLEEEAVARQKALTEANQRVGELEKTVRDMEKMLALKGQGKAVSTPAAAKPTPTPTSVPTPTPTAVPTPEPTPVVASSAAAVTASAASAAVVAPVASEPASAPKKRRRAPVQIEAPAEEESFLDSLLSNSMLLVGGIAVLALGVGGLIWARRRRPAVFEDSIITGGDLKPNTVLGNTGGAVISTQPTENSFLTDFSRQGLGTIDTDEVDPIAEAEVYMAYGRDTQAEEILKDALSKDPSRNEIRMKLLEIYSARKDRTSFEEIAADLFANTNGHGPVWEQASYLGRNIDPENPLYARKDGHGGADAQGFVDTTPAASFAPAAAGTAAAAASAAALDLDLGFDEPAQPQQVAAPEPAPAKAADLDFDLDAFVVPEVAAPAAPEAQFAPDALEEPLDLAAPAPEPAAEPDAFNDLDFNLDLDRPTLADPVAETAAAPATAGDFDLDLSALSPVEQAPAGSEGIDLDFDFNLDDTSVPTATQTPAPTPINLDQDTVNELDFSAEDPVQTKIDLARAYIDMGDVEGAREILQEALAEGNAMQQGEARSLLDSL</sequence>
<feature type="compositionally biased region" description="Low complexity" evidence="2">
    <location>
        <begin position="160"/>
        <end position="182"/>
    </location>
</feature>
<evidence type="ECO:0000256" key="2">
    <source>
        <dbReference type="SAM" id="MobiDB-lite"/>
    </source>
</evidence>
<dbReference type="RefSeq" id="WP_136772974.1">
    <property type="nucleotide sequence ID" value="NZ_CP156074.1"/>
</dbReference>
<dbReference type="Gene3D" id="1.20.58.2200">
    <property type="match status" value="1"/>
</dbReference>
<accession>A0A4U0PZB5</accession>
<keyword evidence="1" id="KW-0175">Coiled coil</keyword>
<dbReference type="InterPro" id="IPR020012">
    <property type="entry name" value="LysM_FimV"/>
</dbReference>
<reference evidence="4 5" key="1">
    <citation type="submission" date="2019-04" db="EMBL/GenBank/DDBJ databases">
        <title>Chitiniphilus eburnea sp. nov., a novel chitinolytic bacterium isolated from aquaculture sludge.</title>
        <authorList>
            <person name="Sheng M."/>
        </authorList>
    </citation>
    <scope>NUCLEOTIDE SEQUENCE [LARGE SCALE GENOMIC DNA]</scope>
    <source>
        <strain evidence="4 5">HX-2-15</strain>
    </source>
</reference>
<name>A0A4U0PZB5_9NEIS</name>
<protein>
    <recommendedName>
        <fullName evidence="3">FimV N-terminal domain-containing protein</fullName>
    </recommendedName>
</protein>
<dbReference type="Pfam" id="PF25800">
    <property type="entry name" value="FimV_N"/>
    <property type="match status" value="1"/>
</dbReference>
<gene>
    <name evidence="4" type="ORF">FAZ21_08620</name>
</gene>
<evidence type="ECO:0000259" key="3">
    <source>
        <dbReference type="Pfam" id="PF25800"/>
    </source>
</evidence>
<feature type="compositionally biased region" description="Low complexity" evidence="2">
    <location>
        <begin position="382"/>
        <end position="391"/>
    </location>
</feature>
<organism evidence="4 5">
    <name type="scientific">Chitiniphilus eburneus</name>
    <dbReference type="NCBI Taxonomy" id="2571148"/>
    <lineage>
        <taxon>Bacteria</taxon>
        <taxon>Pseudomonadati</taxon>
        <taxon>Pseudomonadota</taxon>
        <taxon>Betaproteobacteria</taxon>
        <taxon>Neisseriales</taxon>
        <taxon>Chitinibacteraceae</taxon>
        <taxon>Chitiniphilus</taxon>
    </lineage>
</organism>
<feature type="coiled-coil region" evidence="1">
    <location>
        <begin position="339"/>
        <end position="373"/>
    </location>
</feature>
<evidence type="ECO:0000313" key="4">
    <source>
        <dbReference type="EMBL" id="TJZ74011.1"/>
    </source>
</evidence>
<dbReference type="InterPro" id="IPR038440">
    <property type="entry name" value="FimV_C_sf"/>
</dbReference>
<dbReference type="InterPro" id="IPR018392">
    <property type="entry name" value="LysM"/>
</dbReference>
<evidence type="ECO:0000256" key="1">
    <source>
        <dbReference type="SAM" id="Coils"/>
    </source>
</evidence>
<dbReference type="CDD" id="cd00118">
    <property type="entry name" value="LysM"/>
    <property type="match status" value="1"/>
</dbReference>
<feature type="domain" description="FimV N-terminal" evidence="3">
    <location>
        <begin position="32"/>
        <end position="138"/>
    </location>
</feature>